<organism evidence="7 8">
    <name type="scientific">Fictibacillus phosphorivorans</name>
    <dbReference type="NCBI Taxonomy" id="1221500"/>
    <lineage>
        <taxon>Bacteria</taxon>
        <taxon>Bacillati</taxon>
        <taxon>Bacillota</taxon>
        <taxon>Bacilli</taxon>
        <taxon>Bacillales</taxon>
        <taxon>Fictibacillaceae</taxon>
        <taxon>Fictibacillus</taxon>
    </lineage>
</organism>
<feature type="transmembrane region" description="Helical" evidence="6">
    <location>
        <begin position="35"/>
        <end position="55"/>
    </location>
</feature>
<protein>
    <submittedName>
        <fullName evidence="7">Uncharacterized protein</fullName>
    </submittedName>
</protein>
<dbReference type="InterPro" id="IPR002797">
    <property type="entry name" value="Polysacc_synth"/>
</dbReference>
<evidence type="ECO:0000256" key="2">
    <source>
        <dbReference type="ARBA" id="ARBA00022475"/>
    </source>
</evidence>
<feature type="transmembrane region" description="Helical" evidence="6">
    <location>
        <begin position="244"/>
        <end position="270"/>
    </location>
</feature>
<keyword evidence="5 6" id="KW-0472">Membrane</keyword>
<feature type="transmembrane region" description="Helical" evidence="6">
    <location>
        <begin position="407"/>
        <end position="427"/>
    </location>
</feature>
<feature type="transmembrane region" description="Helical" evidence="6">
    <location>
        <begin position="76"/>
        <end position="98"/>
    </location>
</feature>
<evidence type="ECO:0000313" key="8">
    <source>
        <dbReference type="Proteomes" id="UP000076623"/>
    </source>
</evidence>
<dbReference type="AlphaFoldDB" id="A0A160IQP5"/>
<feature type="transmembrane region" description="Helical" evidence="6">
    <location>
        <begin position="433"/>
        <end position="452"/>
    </location>
</feature>
<feature type="transmembrane region" description="Helical" evidence="6">
    <location>
        <begin position="104"/>
        <end position="124"/>
    </location>
</feature>
<feature type="transmembrane region" description="Helical" evidence="6">
    <location>
        <begin position="12"/>
        <end position="29"/>
    </location>
</feature>
<feature type="transmembrane region" description="Helical" evidence="6">
    <location>
        <begin position="373"/>
        <end position="395"/>
    </location>
</feature>
<evidence type="ECO:0000256" key="6">
    <source>
        <dbReference type="SAM" id="Phobius"/>
    </source>
</evidence>
<keyword evidence="2" id="KW-1003">Cell membrane</keyword>
<keyword evidence="3 6" id="KW-0812">Transmembrane</keyword>
<dbReference type="RefSeq" id="WP_066398520.1">
    <property type="nucleotide sequence ID" value="NZ_CP015378.1"/>
</dbReference>
<dbReference type="KEGG" id="fpn:ABE65_019145"/>
<reference evidence="7 8" key="1">
    <citation type="submission" date="2016-04" db="EMBL/GenBank/DDBJ databases">
        <title>Complete genome sequence of Fictibacillus phosphorivorans G25-29, a strain toxic to nematodes.</title>
        <authorList>
            <person name="Zheng Z."/>
        </authorList>
    </citation>
    <scope>NUCLEOTIDE SEQUENCE [LARGE SCALE GENOMIC DNA]</scope>
    <source>
        <strain evidence="7 8">G25-29</strain>
    </source>
</reference>
<dbReference type="GO" id="GO:0005886">
    <property type="term" value="C:plasma membrane"/>
    <property type="evidence" value="ECO:0007669"/>
    <property type="project" value="UniProtKB-SubCell"/>
</dbReference>
<feature type="transmembrane region" description="Helical" evidence="6">
    <location>
        <begin position="348"/>
        <end position="367"/>
    </location>
</feature>
<sequence length="458" mass="52760">MKKIILFIIPNMLSRAISLFMFPFFTYYLKPEDYGILNISILLATGFIAIDALSINMHIYKTIKEKEDNYILKLRIGYTGTFLFSLIILICCIVNIYVFSTDSYLIVGWLFIVYFIDMYLCSYYRDFYRATNNEVKFAISELIKILVYPITTLIFLSHYDLGLYSVILGNFCALIINGLYNIISTGTFFLENVFIGFNKNLSYLKEVYLYTFPFSIHAIFNLFLSGVDKFLISLFGGNELVGIYASALTIAGLLNVVAIALNNYLVGNLISTKNVVDFQKPIFIYSKCLLLTAFCILTMSSSFFENFLSNDYVLAVPYINLLLIGQFFLALHYLPLNIQSIILLKTKVIPVAIFIATIFNITLNLIFLPHYGLMAAAIISSVSYVVLFFILYIFTRRKINYKIFDREFFINLIFYLVLYLLIDLTLTTDLIGFILRSFITLIIIVITIIYNIKYKKIV</sequence>
<proteinExistence type="predicted"/>
<dbReference type="Pfam" id="PF01943">
    <property type="entry name" value="Polysacc_synt"/>
    <property type="match status" value="1"/>
</dbReference>
<feature type="transmembrane region" description="Helical" evidence="6">
    <location>
        <begin position="145"/>
        <end position="167"/>
    </location>
</feature>
<comment type="subcellular location">
    <subcellularLocation>
        <location evidence="1">Cell membrane</location>
        <topology evidence="1">Multi-pass membrane protein</topology>
    </subcellularLocation>
</comment>
<feature type="transmembrane region" description="Helical" evidence="6">
    <location>
        <begin position="316"/>
        <end position="336"/>
    </location>
</feature>
<dbReference type="PANTHER" id="PTHR30250">
    <property type="entry name" value="PST FAMILY PREDICTED COLANIC ACID TRANSPORTER"/>
    <property type="match status" value="1"/>
</dbReference>
<evidence type="ECO:0000256" key="5">
    <source>
        <dbReference type="ARBA" id="ARBA00023136"/>
    </source>
</evidence>
<dbReference type="PANTHER" id="PTHR30250:SF11">
    <property type="entry name" value="O-ANTIGEN TRANSPORTER-RELATED"/>
    <property type="match status" value="1"/>
</dbReference>
<feature type="transmembrane region" description="Helical" evidence="6">
    <location>
        <begin position="173"/>
        <end position="195"/>
    </location>
</feature>
<name>A0A160IQP5_9BACL</name>
<evidence type="ECO:0000256" key="3">
    <source>
        <dbReference type="ARBA" id="ARBA00022692"/>
    </source>
</evidence>
<evidence type="ECO:0000256" key="4">
    <source>
        <dbReference type="ARBA" id="ARBA00022989"/>
    </source>
</evidence>
<feature type="transmembrane region" description="Helical" evidence="6">
    <location>
        <begin position="282"/>
        <end position="304"/>
    </location>
</feature>
<keyword evidence="4 6" id="KW-1133">Transmembrane helix</keyword>
<evidence type="ECO:0000313" key="7">
    <source>
        <dbReference type="EMBL" id="ANC78798.1"/>
    </source>
</evidence>
<dbReference type="STRING" id="1221500.ABE65_019145"/>
<feature type="transmembrane region" description="Helical" evidence="6">
    <location>
        <begin position="207"/>
        <end position="224"/>
    </location>
</feature>
<dbReference type="Proteomes" id="UP000076623">
    <property type="component" value="Chromosome"/>
</dbReference>
<dbReference type="InterPro" id="IPR050833">
    <property type="entry name" value="Poly_Biosynth_Transport"/>
</dbReference>
<keyword evidence="8" id="KW-1185">Reference proteome</keyword>
<accession>A0A160IQP5</accession>
<gene>
    <name evidence="7" type="ORF">ABE65_019145</name>
</gene>
<evidence type="ECO:0000256" key="1">
    <source>
        <dbReference type="ARBA" id="ARBA00004651"/>
    </source>
</evidence>
<dbReference type="EMBL" id="CP015378">
    <property type="protein sequence ID" value="ANC78798.1"/>
    <property type="molecule type" value="Genomic_DNA"/>
</dbReference>